<gene>
    <name evidence="1" type="ORF">BDN72DRAFT_934724</name>
</gene>
<name>A0ACD3A701_9AGAR</name>
<proteinExistence type="predicted"/>
<organism evidence="1 2">
    <name type="scientific">Pluteus cervinus</name>
    <dbReference type="NCBI Taxonomy" id="181527"/>
    <lineage>
        <taxon>Eukaryota</taxon>
        <taxon>Fungi</taxon>
        <taxon>Dikarya</taxon>
        <taxon>Basidiomycota</taxon>
        <taxon>Agaricomycotina</taxon>
        <taxon>Agaricomycetes</taxon>
        <taxon>Agaricomycetidae</taxon>
        <taxon>Agaricales</taxon>
        <taxon>Pluteineae</taxon>
        <taxon>Pluteaceae</taxon>
        <taxon>Pluteus</taxon>
    </lineage>
</organism>
<evidence type="ECO:0000313" key="1">
    <source>
        <dbReference type="EMBL" id="TFK61658.1"/>
    </source>
</evidence>
<reference evidence="1 2" key="1">
    <citation type="journal article" date="2019" name="Nat. Ecol. Evol.">
        <title>Megaphylogeny resolves global patterns of mushroom evolution.</title>
        <authorList>
            <person name="Varga T."/>
            <person name="Krizsan K."/>
            <person name="Foldi C."/>
            <person name="Dima B."/>
            <person name="Sanchez-Garcia M."/>
            <person name="Sanchez-Ramirez S."/>
            <person name="Szollosi G.J."/>
            <person name="Szarkandi J.G."/>
            <person name="Papp V."/>
            <person name="Albert L."/>
            <person name="Andreopoulos W."/>
            <person name="Angelini C."/>
            <person name="Antonin V."/>
            <person name="Barry K.W."/>
            <person name="Bougher N.L."/>
            <person name="Buchanan P."/>
            <person name="Buyck B."/>
            <person name="Bense V."/>
            <person name="Catcheside P."/>
            <person name="Chovatia M."/>
            <person name="Cooper J."/>
            <person name="Damon W."/>
            <person name="Desjardin D."/>
            <person name="Finy P."/>
            <person name="Geml J."/>
            <person name="Haridas S."/>
            <person name="Hughes K."/>
            <person name="Justo A."/>
            <person name="Karasinski D."/>
            <person name="Kautmanova I."/>
            <person name="Kiss B."/>
            <person name="Kocsube S."/>
            <person name="Kotiranta H."/>
            <person name="LaButti K.M."/>
            <person name="Lechner B.E."/>
            <person name="Liimatainen K."/>
            <person name="Lipzen A."/>
            <person name="Lukacs Z."/>
            <person name="Mihaltcheva S."/>
            <person name="Morgado L.N."/>
            <person name="Niskanen T."/>
            <person name="Noordeloos M.E."/>
            <person name="Ohm R.A."/>
            <person name="Ortiz-Santana B."/>
            <person name="Ovrebo C."/>
            <person name="Racz N."/>
            <person name="Riley R."/>
            <person name="Savchenko A."/>
            <person name="Shiryaev A."/>
            <person name="Soop K."/>
            <person name="Spirin V."/>
            <person name="Szebenyi C."/>
            <person name="Tomsovsky M."/>
            <person name="Tulloss R.E."/>
            <person name="Uehling J."/>
            <person name="Grigoriev I.V."/>
            <person name="Vagvolgyi C."/>
            <person name="Papp T."/>
            <person name="Martin F.M."/>
            <person name="Miettinen O."/>
            <person name="Hibbett D.S."/>
            <person name="Nagy L.G."/>
        </authorList>
    </citation>
    <scope>NUCLEOTIDE SEQUENCE [LARGE SCALE GENOMIC DNA]</scope>
    <source>
        <strain evidence="1 2">NL-1719</strain>
    </source>
</reference>
<dbReference type="EMBL" id="ML208639">
    <property type="protein sequence ID" value="TFK61658.1"/>
    <property type="molecule type" value="Genomic_DNA"/>
</dbReference>
<dbReference type="Proteomes" id="UP000308600">
    <property type="component" value="Unassembled WGS sequence"/>
</dbReference>
<sequence>MGRPRLTRKELARSLSPPRYETIPVPRQHVLSRPQNIRPLILFAHSGAYTQLPNLPRLPGQVGFAGDPLPKTRRASRPQTPHEGLGVETPNDNYLLHPPLPLETTQSKNTDKRVRQWKRWQDTILPSLIQPYLQLLAASESLSVIPSISFPRCILQSISFHSCQCLPPVAEQLIAQGLFPCAPLVPSLVVDMRLLDLASRLFLHMPPNNTAWCKTLEEFLSSLGFRLRGEDNLRRRFENALRWYTMLKHLTSHHVSLQLESIRSHLRLDVLPTNNILPSSTPFIVTVPSSSNSTQTSLTSLTVEGLVEATPHRVASQIRDSSSTTSRVITHTSHKGAAFSDPISKLPINRTTINSHQRQGPPSGVHSRHTIQTQETESSAPRGRTPIHNHLTMSQATPTSQSSNVPQPQLSDRSVQTPPTVPSADNSRKRPRSASQSSTNIKDNPAPLPFPTPENRTRPSEYLRKRCPLCFGGEFPSSVAVKPDAIVCLDACFTQKRNKGSRDPERVHPETSFIPEPDLQRMQSFVESTQTPKETVPKGKRQRDAVAVDEPEDIFEGDLAVPVSVLDGCESSFTAADERCEKASTKFFDDTALMAMLCRHDRVLWIANMRSAGEKQHYALVLLETLFQHLPLAFVIGILYDIGCQLHCSCLVYHPRKCVGFGLSDGEGCERFWHSISKLIPVLRVSGYHQRLYVLDAQVQHLDHTSLKRLGHWLLRRIQHCQRKRLEAEKGLAECGQPETLLRAQWKAQVHAQTRPLPRRSKNQGKNAVEEVIRLRKAYDIQKKRTYEIEQQLSRQDADGYIHALAAVDIQDARKALKHIEGQLRTKEHLLGVNQKAQLSQLINDPYISFRMNALALKTQLRDRLRARKFELNPIERMGRKFTHNTQKLHTHTDGSVRRRDPTIQQIARAYNKLCDEMNKLAQQKKALVGSICPVKVPLDRLFSLDVDDSIWQDIGLNDETPSPTGDQTAKSPSPLPPLWLSNEKVRDGIKAMLERDRCIEEEMRLVHERRAMQVWFHEEWTVVNDAALCYELEQRKKELCLLQVLWSDKVSNLPSGSTTLPAWGLTESECVEARKNYFIPSIHAQPEGSDSGSDGDDEEYNSDHEAYSADEDGEELDVYSELFM</sequence>
<protein>
    <submittedName>
        <fullName evidence="1">Uncharacterized protein</fullName>
    </submittedName>
</protein>
<keyword evidence="2" id="KW-1185">Reference proteome</keyword>
<evidence type="ECO:0000313" key="2">
    <source>
        <dbReference type="Proteomes" id="UP000308600"/>
    </source>
</evidence>
<accession>A0ACD3A701</accession>